<evidence type="ECO:0000313" key="2">
    <source>
        <dbReference type="EMBL" id="VDN09462.1"/>
    </source>
</evidence>
<organism evidence="2 3">
    <name type="scientific">Dibothriocephalus latus</name>
    <name type="common">Fish tapeworm</name>
    <name type="synonym">Diphyllobothrium latum</name>
    <dbReference type="NCBI Taxonomy" id="60516"/>
    <lineage>
        <taxon>Eukaryota</taxon>
        <taxon>Metazoa</taxon>
        <taxon>Spiralia</taxon>
        <taxon>Lophotrochozoa</taxon>
        <taxon>Platyhelminthes</taxon>
        <taxon>Cestoda</taxon>
        <taxon>Eucestoda</taxon>
        <taxon>Diphyllobothriidea</taxon>
        <taxon>Diphyllobothriidae</taxon>
        <taxon>Dibothriocephalus</taxon>
    </lineage>
</organism>
<reference evidence="2 3" key="1">
    <citation type="submission" date="2018-11" db="EMBL/GenBank/DDBJ databases">
        <authorList>
            <consortium name="Pathogen Informatics"/>
        </authorList>
    </citation>
    <scope>NUCLEOTIDE SEQUENCE [LARGE SCALE GENOMIC DNA]</scope>
</reference>
<protein>
    <submittedName>
        <fullName evidence="2">Uncharacterized protein</fullName>
    </submittedName>
</protein>
<dbReference type="Proteomes" id="UP000281553">
    <property type="component" value="Unassembled WGS sequence"/>
</dbReference>
<dbReference type="EMBL" id="UYRU01047106">
    <property type="protein sequence ID" value="VDN09462.1"/>
    <property type="molecule type" value="Genomic_DNA"/>
</dbReference>
<keyword evidence="3" id="KW-1185">Reference proteome</keyword>
<dbReference type="AlphaFoldDB" id="A0A3P7NM96"/>
<evidence type="ECO:0000256" key="1">
    <source>
        <dbReference type="SAM" id="Coils"/>
    </source>
</evidence>
<feature type="coiled-coil region" evidence="1">
    <location>
        <begin position="87"/>
        <end position="189"/>
    </location>
</feature>
<name>A0A3P7NM96_DIBLA</name>
<proteinExistence type="predicted"/>
<accession>A0A3P7NM96</accession>
<sequence length="248" mass="27566">MALDPSEYDLVVNVLTQTLEEERSLRIRAEEHADALQEELDDCSRCLAQMKYGLVYRIEVAESQAYDFLISKSVDLSQASSAAKQLRMDFNNLLQKHQTEAVKHEEETSTVKVEEQRDQLKTLKAEVESLSSSARQSSLDLKRARAEAAGAATRAESFLKQMSVLREKLVEAQSQCASTQAELTIARERRQAAESAAAASKRRADAAVSRAEIVVQESKSKALRSETEATDLAAKWKSTWKSLQVGLS</sequence>
<evidence type="ECO:0000313" key="3">
    <source>
        <dbReference type="Proteomes" id="UP000281553"/>
    </source>
</evidence>
<gene>
    <name evidence="2" type="ORF">DILT_LOCUS5293</name>
</gene>
<keyword evidence="1" id="KW-0175">Coiled coil</keyword>